<sequence length="204" mass="23785">MYVWLKNSPGDLHKPGPVLYHYGQHFHGIHSKKYIYFCSFCNAATLRCSLLFDTSNITIDVFHSFDNSQKIRTRLKQAAVRVGIYDRAYEAKLKDKEKYAYEENLYVWAVRTAKIVCKFPGEARVIYPNKKKIAKHIRKMEKSKPRGDRLKKPQRLERALKIQRCLSSNNGGIEIMKEALSPEKFLSMTSCKYKVSSETNEAFY</sequence>
<proteinExistence type="predicted"/>
<evidence type="ECO:0000313" key="1">
    <source>
        <dbReference type="EMBL" id="KII65171.1"/>
    </source>
</evidence>
<comment type="caution">
    <text evidence="1">The sequence shown here is derived from an EMBL/GenBank/DDBJ whole genome shotgun (WGS) entry which is preliminary data.</text>
</comment>
<accession>A0A0C2MDF9</accession>
<reference evidence="1 2" key="1">
    <citation type="journal article" date="2014" name="Genome Biol. Evol.">
        <title>The genome of the myxosporean Thelohanellus kitauei shows adaptations to nutrient acquisition within its fish host.</title>
        <authorList>
            <person name="Yang Y."/>
            <person name="Xiong J."/>
            <person name="Zhou Z."/>
            <person name="Huo F."/>
            <person name="Miao W."/>
            <person name="Ran C."/>
            <person name="Liu Y."/>
            <person name="Zhang J."/>
            <person name="Feng J."/>
            <person name="Wang M."/>
            <person name="Wang M."/>
            <person name="Wang L."/>
            <person name="Yao B."/>
        </authorList>
    </citation>
    <scope>NUCLEOTIDE SEQUENCE [LARGE SCALE GENOMIC DNA]</scope>
    <source>
        <strain evidence="1">Wuqing</strain>
    </source>
</reference>
<name>A0A0C2MDF9_THEKT</name>
<keyword evidence="2" id="KW-1185">Reference proteome</keyword>
<protein>
    <submittedName>
        <fullName evidence="1">Uncharacterized protein</fullName>
    </submittedName>
</protein>
<dbReference type="AlphaFoldDB" id="A0A0C2MDF9"/>
<dbReference type="Proteomes" id="UP000031668">
    <property type="component" value="Unassembled WGS sequence"/>
</dbReference>
<evidence type="ECO:0000313" key="2">
    <source>
        <dbReference type="Proteomes" id="UP000031668"/>
    </source>
</evidence>
<gene>
    <name evidence="1" type="ORF">RF11_11565</name>
</gene>
<organism evidence="1 2">
    <name type="scientific">Thelohanellus kitauei</name>
    <name type="common">Myxosporean</name>
    <dbReference type="NCBI Taxonomy" id="669202"/>
    <lineage>
        <taxon>Eukaryota</taxon>
        <taxon>Metazoa</taxon>
        <taxon>Cnidaria</taxon>
        <taxon>Myxozoa</taxon>
        <taxon>Myxosporea</taxon>
        <taxon>Bivalvulida</taxon>
        <taxon>Platysporina</taxon>
        <taxon>Myxobolidae</taxon>
        <taxon>Thelohanellus</taxon>
    </lineage>
</organism>
<dbReference type="EMBL" id="JWZT01003973">
    <property type="protein sequence ID" value="KII65171.1"/>
    <property type="molecule type" value="Genomic_DNA"/>
</dbReference>